<keyword evidence="1" id="KW-0812">Transmembrane</keyword>
<dbReference type="AlphaFoldDB" id="A0AAW1MIC3"/>
<feature type="transmembrane region" description="Helical" evidence="1">
    <location>
        <begin position="310"/>
        <end position="330"/>
    </location>
</feature>
<dbReference type="EMBL" id="JASPKY010000049">
    <property type="protein sequence ID" value="KAK9745407.1"/>
    <property type="molecule type" value="Genomic_DNA"/>
</dbReference>
<evidence type="ECO:0000313" key="3">
    <source>
        <dbReference type="Proteomes" id="UP001458880"/>
    </source>
</evidence>
<accession>A0AAW1MIC3</accession>
<reference evidence="2 3" key="1">
    <citation type="journal article" date="2024" name="BMC Genomics">
        <title>De novo assembly and annotation of Popillia japonica's genome with initial clues to its potential as an invasive pest.</title>
        <authorList>
            <person name="Cucini C."/>
            <person name="Boschi S."/>
            <person name="Funari R."/>
            <person name="Cardaioli E."/>
            <person name="Iannotti N."/>
            <person name="Marturano G."/>
            <person name="Paoli F."/>
            <person name="Bruttini M."/>
            <person name="Carapelli A."/>
            <person name="Frati F."/>
            <person name="Nardi F."/>
        </authorList>
    </citation>
    <scope>NUCLEOTIDE SEQUENCE [LARGE SCALE GENOMIC DNA]</scope>
    <source>
        <strain evidence="2">DMR45628</strain>
    </source>
</reference>
<name>A0AAW1MIC3_POPJA</name>
<keyword evidence="3" id="KW-1185">Reference proteome</keyword>
<evidence type="ECO:0000256" key="1">
    <source>
        <dbReference type="SAM" id="Phobius"/>
    </source>
</evidence>
<evidence type="ECO:0000313" key="2">
    <source>
        <dbReference type="EMBL" id="KAK9745407.1"/>
    </source>
</evidence>
<sequence length="335" mass="38773">MTRADIRGTQIRGNTRESLKKKVKLVVRKVEKSKFAYVVMEDNKASYAENMEIEDDTFGEANTAEICRSGEYDGRFWWLNFELADGPLNKEKYLFNTISDVEINEESRIGNGVGEHNYCINKNFNCKDIDDENMLEKYVECVSEMSKSHIEEPNKIKIESLKRGYGIITSNRLINNDQSKDFHSLVEYSCSSNINVSNADPEHQASDLIVSTDSESDKQPIPRDSKKHLIIVSTDSESDKQPIPRDSKKHLTLWKTAQPENLKCNKAKKLRFECKPYLKERRLTQPENLKCNKAKKLRFECKPYLKERRLKLAVCILSMLCILVVCIFYCDTKNQ</sequence>
<organism evidence="2 3">
    <name type="scientific">Popillia japonica</name>
    <name type="common">Japanese beetle</name>
    <dbReference type="NCBI Taxonomy" id="7064"/>
    <lineage>
        <taxon>Eukaryota</taxon>
        <taxon>Metazoa</taxon>
        <taxon>Ecdysozoa</taxon>
        <taxon>Arthropoda</taxon>
        <taxon>Hexapoda</taxon>
        <taxon>Insecta</taxon>
        <taxon>Pterygota</taxon>
        <taxon>Neoptera</taxon>
        <taxon>Endopterygota</taxon>
        <taxon>Coleoptera</taxon>
        <taxon>Polyphaga</taxon>
        <taxon>Scarabaeiformia</taxon>
        <taxon>Scarabaeidae</taxon>
        <taxon>Rutelinae</taxon>
        <taxon>Popillia</taxon>
    </lineage>
</organism>
<proteinExistence type="predicted"/>
<keyword evidence="1" id="KW-0472">Membrane</keyword>
<dbReference type="Proteomes" id="UP001458880">
    <property type="component" value="Unassembled WGS sequence"/>
</dbReference>
<comment type="caution">
    <text evidence="2">The sequence shown here is derived from an EMBL/GenBank/DDBJ whole genome shotgun (WGS) entry which is preliminary data.</text>
</comment>
<keyword evidence="1" id="KW-1133">Transmembrane helix</keyword>
<gene>
    <name evidence="2" type="ORF">QE152_g7006</name>
</gene>
<protein>
    <submittedName>
        <fullName evidence="2">Uncharacterized protein</fullName>
    </submittedName>
</protein>